<evidence type="ECO:0000256" key="2">
    <source>
        <dbReference type="ARBA" id="ARBA00022603"/>
    </source>
</evidence>
<keyword evidence="4 6" id="KW-0949">S-adenosyl-L-methionine</keyword>
<keyword evidence="8" id="KW-1185">Reference proteome</keyword>
<reference evidence="7 8" key="1">
    <citation type="journal article" date="2010" name="Stand. Genomic Sci.">
        <title>Complete genome sequence of Archaeoglobus profundus type strain (AV18).</title>
        <authorList>
            <person name="von Jan M."/>
            <person name="Lapidus A."/>
            <person name="Del Rio T.G."/>
            <person name="Copeland A."/>
            <person name="Tice H."/>
            <person name="Cheng J.F."/>
            <person name="Lucas S."/>
            <person name="Chen F."/>
            <person name="Nolan M."/>
            <person name="Goodwin L."/>
            <person name="Han C."/>
            <person name="Pitluck S."/>
            <person name="Liolios K."/>
            <person name="Ivanova N."/>
            <person name="Mavromatis K."/>
            <person name="Ovchinnikova G."/>
            <person name="Chertkov O."/>
            <person name="Pati A."/>
            <person name="Chen A."/>
            <person name="Palaniappan K."/>
            <person name="Land M."/>
            <person name="Hauser L."/>
            <person name="Chang Y.J."/>
            <person name="Jeffries C.D."/>
            <person name="Saunders E."/>
            <person name="Brettin T."/>
            <person name="Detter J.C."/>
            <person name="Chain P."/>
            <person name="Eichinger K."/>
            <person name="Huber H."/>
            <person name="Spring S."/>
            <person name="Rohde M."/>
            <person name="Goker M."/>
            <person name="Wirth R."/>
            <person name="Woyke T."/>
            <person name="Bristow J."/>
            <person name="Eisen J.A."/>
            <person name="Markowitz V."/>
            <person name="Hugenholtz P."/>
            <person name="Kyrpides N.C."/>
            <person name="Klenk H.P."/>
        </authorList>
    </citation>
    <scope>NUCLEOTIDE SEQUENCE [LARGE SCALE GENOMIC DNA]</scope>
    <source>
        <strain evidence="8">DSM 5631 / JCM 9629 / NBRC 100127 / Av18</strain>
    </source>
</reference>
<dbReference type="GO" id="GO:0030488">
    <property type="term" value="P:tRNA methylation"/>
    <property type="evidence" value="ECO:0007669"/>
    <property type="project" value="UniProtKB-UniRule"/>
</dbReference>
<dbReference type="InterPro" id="IPR007158">
    <property type="entry name" value="TrmY"/>
</dbReference>
<evidence type="ECO:0000256" key="3">
    <source>
        <dbReference type="ARBA" id="ARBA00022679"/>
    </source>
</evidence>
<feature type="binding site" evidence="6">
    <location>
        <position position="150"/>
    </location>
    <ligand>
        <name>S-adenosyl-L-methionine</name>
        <dbReference type="ChEBI" id="CHEBI:59789"/>
    </ligand>
</feature>
<organism evidence="7 8">
    <name type="scientific">Archaeoglobus profundus (strain DSM 5631 / JCM 9629 / NBRC 100127 / Av18)</name>
    <dbReference type="NCBI Taxonomy" id="572546"/>
    <lineage>
        <taxon>Archaea</taxon>
        <taxon>Methanobacteriati</taxon>
        <taxon>Methanobacteriota</taxon>
        <taxon>Archaeoglobi</taxon>
        <taxon>Archaeoglobales</taxon>
        <taxon>Archaeoglobaceae</taxon>
        <taxon>Archaeoglobus</taxon>
    </lineage>
</organism>
<dbReference type="InterPro" id="IPR029026">
    <property type="entry name" value="tRNA_m1G_MTases_N"/>
</dbReference>
<evidence type="ECO:0000313" key="8">
    <source>
        <dbReference type="Proteomes" id="UP000001901"/>
    </source>
</evidence>
<dbReference type="Proteomes" id="UP000001901">
    <property type="component" value="Chromosome"/>
</dbReference>
<dbReference type="STRING" id="572546.Arcpr_1449"/>
<evidence type="ECO:0000256" key="4">
    <source>
        <dbReference type="ARBA" id="ARBA00022691"/>
    </source>
</evidence>
<evidence type="ECO:0000256" key="1">
    <source>
        <dbReference type="ARBA" id="ARBA00022490"/>
    </source>
</evidence>
<dbReference type="HAMAP" id="MF_00587">
    <property type="entry name" value="tRNA_methyltr_TrmY"/>
    <property type="match status" value="1"/>
</dbReference>
<dbReference type="EC" id="2.1.1.257" evidence="6"/>
<dbReference type="HOGENOM" id="CLU_107018_0_0_2"/>
<dbReference type="PANTHER" id="PTHR40703">
    <property type="entry name" value="TRNA (PSEUDOURIDINE(54)-N(1))-METHYLTRANSFERASE"/>
    <property type="match status" value="1"/>
</dbReference>
<comment type="caution">
    <text evidence="6">Lacks conserved residue(s) required for the propagation of feature annotation.</text>
</comment>
<dbReference type="GO" id="GO:0008757">
    <property type="term" value="F:S-adenosylmethionine-dependent methyltransferase activity"/>
    <property type="evidence" value="ECO:0007669"/>
    <property type="project" value="UniProtKB-UniRule"/>
</dbReference>
<keyword evidence="2 6" id="KW-0489">Methyltransferase</keyword>
<name>D2REF3_ARCPA</name>
<comment type="subcellular location">
    <subcellularLocation>
        <location evidence="6">Cytoplasm</location>
    </subcellularLocation>
</comment>
<dbReference type="GO" id="GO:0005737">
    <property type="term" value="C:cytoplasm"/>
    <property type="evidence" value="ECO:0007669"/>
    <property type="project" value="UniProtKB-SubCell"/>
</dbReference>
<protein>
    <recommendedName>
        <fullName evidence="6">tRNA (pseudouridine(54)-N(1))-methyltransferase</fullName>
        <ecNumber evidence="6">2.1.1.257</ecNumber>
    </recommendedName>
</protein>
<keyword evidence="3 6" id="KW-0808">Transferase</keyword>
<dbReference type="Gene3D" id="3.40.1280.10">
    <property type="match status" value="1"/>
</dbReference>
<dbReference type="EMBL" id="CP001857">
    <property type="protein sequence ID" value="ADB58497.1"/>
    <property type="molecule type" value="Genomic_DNA"/>
</dbReference>
<accession>D2REF3</accession>
<keyword evidence="1 6" id="KW-0963">Cytoplasm</keyword>
<dbReference type="PaxDb" id="572546-Arcpr_1449"/>
<comment type="catalytic activity">
    <reaction evidence="6">
        <text>pseudouridine(54) in tRNA + S-adenosyl-L-methionine = N(1)-methylpseudouridine(54) in tRNA + S-adenosyl-L-homocysteine + H(+)</text>
        <dbReference type="Rhea" id="RHEA:55292"/>
        <dbReference type="Rhea" id="RHEA-COMP:14140"/>
        <dbReference type="Rhea" id="RHEA-COMP:14141"/>
        <dbReference type="ChEBI" id="CHEBI:15378"/>
        <dbReference type="ChEBI" id="CHEBI:57856"/>
        <dbReference type="ChEBI" id="CHEBI:59789"/>
        <dbReference type="ChEBI" id="CHEBI:65314"/>
        <dbReference type="ChEBI" id="CHEBI:74890"/>
        <dbReference type="EC" id="2.1.1.257"/>
    </reaction>
</comment>
<comment type="similarity">
    <text evidence="6">Belongs to the methyltransferase superfamily. TrmY family.</text>
</comment>
<dbReference type="PANTHER" id="PTHR40703:SF1">
    <property type="entry name" value="TRNA (PSEUDOURIDINE(54)-N(1))-METHYLTRANSFERASE"/>
    <property type="match status" value="1"/>
</dbReference>
<dbReference type="GeneID" id="8740138"/>
<comment type="subunit">
    <text evidence="6">Homodimer.</text>
</comment>
<dbReference type="SUPFAM" id="SSF75217">
    <property type="entry name" value="alpha/beta knot"/>
    <property type="match status" value="1"/>
</dbReference>
<dbReference type="eggNOG" id="arCOG01239">
    <property type="taxonomic scope" value="Archaea"/>
</dbReference>
<proteinExistence type="inferred from homology"/>
<keyword evidence="5 6" id="KW-0819">tRNA processing</keyword>
<feature type="binding site" evidence="6">
    <location>
        <position position="128"/>
    </location>
    <ligand>
        <name>S-adenosyl-L-methionine</name>
        <dbReference type="ChEBI" id="CHEBI:59789"/>
    </ligand>
</feature>
<evidence type="ECO:0000313" key="7">
    <source>
        <dbReference type="EMBL" id="ADB58497.1"/>
    </source>
</evidence>
<dbReference type="CDD" id="cd18087">
    <property type="entry name" value="TrmY-like"/>
    <property type="match status" value="1"/>
</dbReference>
<dbReference type="OrthoDB" id="27492at2157"/>
<dbReference type="KEGG" id="apo:Arcpr_1449"/>
<evidence type="ECO:0000256" key="6">
    <source>
        <dbReference type="HAMAP-Rule" id="MF_00587"/>
    </source>
</evidence>
<dbReference type="RefSeq" id="WP_012940833.1">
    <property type="nucleotide sequence ID" value="NC_013741.1"/>
</dbReference>
<dbReference type="GO" id="GO:0008175">
    <property type="term" value="F:tRNA methyltransferase activity"/>
    <property type="evidence" value="ECO:0007669"/>
    <property type="project" value="UniProtKB-UniRule"/>
</dbReference>
<dbReference type="AlphaFoldDB" id="D2REF3"/>
<comment type="function">
    <text evidence="6">Specifically catalyzes the N1-methylation of pseudouridine at position 54 (Psi54) in tRNAs.</text>
</comment>
<gene>
    <name evidence="6" type="primary">trmY</name>
    <name evidence="7" type="ordered locus">Arcpr_1449</name>
</gene>
<feature type="binding site" evidence="6">
    <location>
        <position position="183"/>
    </location>
    <ligand>
        <name>S-adenosyl-L-methionine</name>
        <dbReference type="ChEBI" id="CHEBI:59789"/>
    </ligand>
</feature>
<dbReference type="Pfam" id="PF04013">
    <property type="entry name" value="Methyltrn_RNA_2"/>
    <property type="match status" value="1"/>
</dbReference>
<dbReference type="InterPro" id="IPR029028">
    <property type="entry name" value="Alpha/beta_knot_MTases"/>
</dbReference>
<sequence length="194" mass="21863">MRGFLIVGNKAVTKPFSLKDLAGSAGRMDIICRCIAQALFISHGIRRDVEVYVLLLGEPDPPKALKIVGSEVRYMAPDERNIGGIIRKALSLKVDYSWKRSTPGVYIARKNLIDLLEELSKKYNVVYLREDGVDIRDVACRLENPLFVLGDHIGLREEDEKTVMKYAKIVVSVSKLSLQADQCIVIVHYELDRC</sequence>
<dbReference type="NCBIfam" id="NF002560">
    <property type="entry name" value="PRK02135.1"/>
    <property type="match status" value="1"/>
</dbReference>
<evidence type="ECO:0000256" key="5">
    <source>
        <dbReference type="ARBA" id="ARBA00022694"/>
    </source>
</evidence>